<accession>A0A0F9P107</accession>
<gene>
    <name evidence="2" type="ORF">LCGC14_0884400</name>
</gene>
<dbReference type="EMBL" id="LAZR01002800">
    <property type="protein sequence ID" value="KKN25475.1"/>
    <property type="molecule type" value="Genomic_DNA"/>
</dbReference>
<protein>
    <submittedName>
        <fullName evidence="2">Uncharacterized protein</fullName>
    </submittedName>
</protein>
<dbReference type="AlphaFoldDB" id="A0A0F9P107"/>
<proteinExistence type="predicted"/>
<keyword evidence="1" id="KW-1133">Transmembrane helix</keyword>
<keyword evidence="1" id="KW-0472">Membrane</keyword>
<evidence type="ECO:0000256" key="1">
    <source>
        <dbReference type="SAM" id="Phobius"/>
    </source>
</evidence>
<organism evidence="2">
    <name type="scientific">marine sediment metagenome</name>
    <dbReference type="NCBI Taxonomy" id="412755"/>
    <lineage>
        <taxon>unclassified sequences</taxon>
        <taxon>metagenomes</taxon>
        <taxon>ecological metagenomes</taxon>
    </lineage>
</organism>
<sequence length="85" mass="9744">MNKAKSLKQGWALKVMWLIVFLFGFSWAYMAYVLIDINRYLDGFIPGFIAGAVGVIGTSICCLTLQYASRRIRLARKVKRFYQGK</sequence>
<name>A0A0F9P107_9ZZZZ</name>
<feature type="transmembrane region" description="Helical" evidence="1">
    <location>
        <begin position="47"/>
        <end position="68"/>
    </location>
</feature>
<keyword evidence="1" id="KW-0812">Transmembrane</keyword>
<reference evidence="2" key="1">
    <citation type="journal article" date="2015" name="Nature">
        <title>Complex archaea that bridge the gap between prokaryotes and eukaryotes.</title>
        <authorList>
            <person name="Spang A."/>
            <person name="Saw J.H."/>
            <person name="Jorgensen S.L."/>
            <person name="Zaremba-Niedzwiedzka K."/>
            <person name="Martijn J."/>
            <person name="Lind A.E."/>
            <person name="van Eijk R."/>
            <person name="Schleper C."/>
            <person name="Guy L."/>
            <person name="Ettema T.J."/>
        </authorList>
    </citation>
    <scope>NUCLEOTIDE SEQUENCE</scope>
</reference>
<evidence type="ECO:0000313" key="2">
    <source>
        <dbReference type="EMBL" id="KKN25475.1"/>
    </source>
</evidence>
<comment type="caution">
    <text evidence="2">The sequence shown here is derived from an EMBL/GenBank/DDBJ whole genome shotgun (WGS) entry which is preliminary data.</text>
</comment>
<feature type="transmembrane region" description="Helical" evidence="1">
    <location>
        <begin position="12"/>
        <end position="35"/>
    </location>
</feature>